<protein>
    <submittedName>
        <fullName evidence="1">Uncharacterized protein</fullName>
    </submittedName>
</protein>
<evidence type="ECO:0000313" key="2">
    <source>
        <dbReference type="Proteomes" id="UP001189429"/>
    </source>
</evidence>
<dbReference type="EMBL" id="CAUYUJ010014271">
    <property type="protein sequence ID" value="CAK0839110.1"/>
    <property type="molecule type" value="Genomic_DNA"/>
</dbReference>
<proteinExistence type="predicted"/>
<keyword evidence="2" id="KW-1185">Reference proteome</keyword>
<sequence length="205" mass="22803">MIIAVSDIKHALLFSAKLTKDPSLELQIRANNFVVVVNPTDKELSMTPSDELASFGKGNFKMVKKDEEQPAQSYQFCLKTEEDLVVVNGVVTTVGRAVIAQRKQKPDAQVRYHKCNVDDTNPEKMTFEQTHRVVFVCGEAPTETSKANIASKLTVEKWAQAKSGRILWHCKWGQTGLSPVKPAVFPVGNFKLKKDECLIVHGSMS</sequence>
<dbReference type="Proteomes" id="UP001189429">
    <property type="component" value="Unassembled WGS sequence"/>
</dbReference>
<gene>
    <name evidence="1" type="ORF">PCOR1329_LOCUS34881</name>
</gene>
<comment type="caution">
    <text evidence="1">The sequence shown here is derived from an EMBL/GenBank/DDBJ whole genome shotgun (WGS) entry which is preliminary data.</text>
</comment>
<accession>A0ABN9T2W8</accession>
<evidence type="ECO:0000313" key="1">
    <source>
        <dbReference type="EMBL" id="CAK0839110.1"/>
    </source>
</evidence>
<reference evidence="1" key="1">
    <citation type="submission" date="2023-10" db="EMBL/GenBank/DDBJ databases">
        <authorList>
            <person name="Chen Y."/>
            <person name="Shah S."/>
            <person name="Dougan E. K."/>
            <person name="Thang M."/>
            <person name="Chan C."/>
        </authorList>
    </citation>
    <scope>NUCLEOTIDE SEQUENCE [LARGE SCALE GENOMIC DNA]</scope>
</reference>
<name>A0ABN9T2W8_9DINO</name>
<organism evidence="1 2">
    <name type="scientific">Prorocentrum cordatum</name>
    <dbReference type="NCBI Taxonomy" id="2364126"/>
    <lineage>
        <taxon>Eukaryota</taxon>
        <taxon>Sar</taxon>
        <taxon>Alveolata</taxon>
        <taxon>Dinophyceae</taxon>
        <taxon>Prorocentrales</taxon>
        <taxon>Prorocentraceae</taxon>
        <taxon>Prorocentrum</taxon>
    </lineage>
</organism>